<dbReference type="Pfam" id="PF04851">
    <property type="entry name" value="ResIII"/>
    <property type="match status" value="1"/>
</dbReference>
<dbReference type="SMART" id="SM00487">
    <property type="entry name" value="DEXDc"/>
    <property type="match status" value="1"/>
</dbReference>
<reference evidence="2 3" key="1">
    <citation type="submission" date="2010-07" db="EMBL/GenBank/DDBJ databases">
        <title>The complete genome of Methanosalsum zhilinae DSM 4017.</title>
        <authorList>
            <consortium name="US DOE Joint Genome Institute (JGI-PGF)"/>
            <person name="Lucas S."/>
            <person name="Copeland A."/>
            <person name="Lapidus A."/>
            <person name="Glavina del Rio T."/>
            <person name="Dalin E."/>
            <person name="Tice H."/>
            <person name="Bruce D."/>
            <person name="Goodwin L."/>
            <person name="Pitluck S."/>
            <person name="Kyrpides N."/>
            <person name="Mavromatis K."/>
            <person name="Ovchinnikova G."/>
            <person name="Daligault H."/>
            <person name="Detter J.C."/>
            <person name="Han C."/>
            <person name="Tapia R."/>
            <person name="Larimer F."/>
            <person name="Land M."/>
            <person name="Hauser L."/>
            <person name="Markowitz V."/>
            <person name="Cheng J.-F."/>
            <person name="Hugenholtz P."/>
            <person name="Woyke T."/>
            <person name="Wu D."/>
            <person name="Spring S."/>
            <person name="Schueler E."/>
            <person name="Brambilla E."/>
            <person name="Klenk H.-P."/>
            <person name="Eisen J.A."/>
        </authorList>
    </citation>
    <scope>NUCLEOTIDE SEQUENCE [LARGE SCALE GENOMIC DNA]</scope>
    <source>
        <strain evidence="3">DSM 4017 / NBRC 107636 / OCM 62 / WeN5</strain>
    </source>
</reference>
<gene>
    <name evidence="2" type="ordered locus">Mzhil_0111</name>
</gene>
<organism evidence="2 3">
    <name type="scientific">Methanosalsum zhilinae (strain DSM 4017 / NBRC 107636 / OCM 62 / WeN5)</name>
    <name type="common">Methanohalophilus zhilinae</name>
    <dbReference type="NCBI Taxonomy" id="679901"/>
    <lineage>
        <taxon>Archaea</taxon>
        <taxon>Methanobacteriati</taxon>
        <taxon>Methanobacteriota</taxon>
        <taxon>Stenosarchaea group</taxon>
        <taxon>Methanomicrobia</taxon>
        <taxon>Methanosarcinales</taxon>
        <taxon>Methanosarcinaceae</taxon>
        <taxon>Methanosalsum</taxon>
    </lineage>
</organism>
<dbReference type="InterPro" id="IPR006935">
    <property type="entry name" value="Helicase/UvrB_N"/>
</dbReference>
<accession>F7XMX4</accession>
<dbReference type="REBASE" id="37301">
    <property type="entry name" value="Mzh4017ORF112P"/>
</dbReference>
<dbReference type="AlphaFoldDB" id="F7XMX4"/>
<proteinExistence type="predicted"/>
<dbReference type="GO" id="GO:0140097">
    <property type="term" value="F:catalytic activity, acting on DNA"/>
    <property type="evidence" value="ECO:0007669"/>
    <property type="project" value="UniProtKB-ARBA"/>
</dbReference>
<dbReference type="InterPro" id="IPR027417">
    <property type="entry name" value="P-loop_NTPase"/>
</dbReference>
<dbReference type="EMBL" id="CP002101">
    <property type="protein sequence ID" value="AEH59992.1"/>
    <property type="molecule type" value="Genomic_DNA"/>
</dbReference>
<dbReference type="GO" id="GO:0016787">
    <property type="term" value="F:hydrolase activity"/>
    <property type="evidence" value="ECO:0007669"/>
    <property type="project" value="InterPro"/>
</dbReference>
<dbReference type="GeneID" id="10821707"/>
<sequence>MAKVKKKLQNYLVMNKYISSLFGFNDMDDFRNLLKPVQEGLNQHKKFHFTAALQTLDLSDEFRQKLDQYDENIQEYMDQINFKRDPPIVLKYFQYLAVLFTEIYLDKHFNEKTLFSSIQKYIFALNKKENKTGSYTYPYPSEKTLEKLAFWSATGSGKTIIMHINFLQVQKYNNTNYDNFLLVTPNEGLSAQHIKELELSGIEHKRFEAQKTLEDWSLQNPLKVIEITKIKDEVSSQDGKTVPVDALGDNNIIFVDEGHKGHSSEAQTWKKMRKQLVANDGFTFEYSATLGEITEKDDTFNEYACTIIFDYRYKYFYEDGFGKDYQILNLKNKNEYGDEYFTGSLLSLYEQKLYYKNHKRQIKPFNIENPLMIFVGSSVSGKKNNSDVLHVVDFLARFVNEKDLFKKLISNILNDKSNLVDANNQPIFATKFPYLRELRQKNELNLGTLYDEMLKVLFHIKTSKTLQFIELKNAEGEIGLRFDSEYFGVINIGDTTNFLKLIENYEDSYFQVGQKSNFEQSLFKKIERKESPINLLIGSKKFIEGWSSFRVSSMGLLNIGKKEGSQIIQLFGRGVRLRGYENYLKRSNYLKMANLIPSDVKVPNNLYLLETLNIFGLNANYMAVFKESLKEEGIEEYEHISLKIKPNMPTRQLYVPRSDKDTSEFVSSVPISTYDKNLAKIKIDLSSKIDILESRSDFKLVDSDSPIEENHFSPELIELFDFDYIYLELLKYKDLKRYSNIYFNKADLKKILLSPEKYTILCKKEIIQLNETDELNKLTKIQEYAIQLLKTYTDKLYKHEKYHWYQKNLQYETVTQEDGSLIPNEYVFTINTNVHNLIDDIYSFTDNLRSFIRTKTESNDEIYENDTSYKYNQSKVLDFFATNIHLFKPLIYKNTKSKELEFIKISPVNLVESEREFIKQLDEYLSKKSYTTHFDEIHLLRNPSRKGIGFFETKNFYPDFILWTIKENKQTINFLDPKGLTRVDYNDEKLTLYREIKNIEQELKDKSKLNIELNSFILSHTKYDDLNWNVSKKELINQNILFLEDKQNFLDQMFDKISS</sequence>
<dbReference type="Gene3D" id="3.40.50.300">
    <property type="entry name" value="P-loop containing nucleotide triphosphate hydrolases"/>
    <property type="match status" value="1"/>
</dbReference>
<evidence type="ECO:0000313" key="3">
    <source>
        <dbReference type="Proteomes" id="UP000006622"/>
    </source>
</evidence>
<protein>
    <submittedName>
        <fullName evidence="2">Type III restriction protein res subunit</fullName>
    </submittedName>
</protein>
<dbReference type="InterPro" id="IPR014001">
    <property type="entry name" value="Helicase_ATP-bd"/>
</dbReference>
<dbReference type="RefSeq" id="WP_013897431.1">
    <property type="nucleotide sequence ID" value="NC_015676.1"/>
</dbReference>
<feature type="domain" description="Helicase ATP-binding" evidence="1">
    <location>
        <begin position="111"/>
        <end position="316"/>
    </location>
</feature>
<evidence type="ECO:0000313" key="2">
    <source>
        <dbReference type="EMBL" id="AEH59992.1"/>
    </source>
</evidence>
<name>F7XMX4_METZD</name>
<dbReference type="GO" id="GO:0005524">
    <property type="term" value="F:ATP binding"/>
    <property type="evidence" value="ECO:0007669"/>
    <property type="project" value="InterPro"/>
</dbReference>
<dbReference type="HOGENOM" id="CLU_008858_0_0_2"/>
<dbReference type="GO" id="GO:0003677">
    <property type="term" value="F:DNA binding"/>
    <property type="evidence" value="ECO:0007669"/>
    <property type="project" value="InterPro"/>
</dbReference>
<dbReference type="GO" id="GO:0120545">
    <property type="term" value="F:nucleic acid conformation isomerase activity"/>
    <property type="evidence" value="ECO:0007669"/>
    <property type="project" value="UniProtKB-ARBA"/>
</dbReference>
<dbReference type="OrthoDB" id="142771at2157"/>
<evidence type="ECO:0000259" key="1">
    <source>
        <dbReference type="SMART" id="SM00487"/>
    </source>
</evidence>
<keyword evidence="3" id="KW-1185">Reference proteome</keyword>
<dbReference type="SUPFAM" id="SSF52540">
    <property type="entry name" value="P-loop containing nucleoside triphosphate hydrolases"/>
    <property type="match status" value="1"/>
</dbReference>
<dbReference type="KEGG" id="mzh:Mzhil_0111"/>
<dbReference type="Proteomes" id="UP000006622">
    <property type="component" value="Chromosome"/>
</dbReference>